<gene>
    <name evidence="1" type="ORF">L5515_015153</name>
</gene>
<keyword evidence="2" id="KW-1185">Reference proteome</keyword>
<name>A0AAE9EDZ3_CAEBR</name>
<reference evidence="1 2" key="1">
    <citation type="submission" date="2022-04" db="EMBL/GenBank/DDBJ databases">
        <title>Chromosome-level reference genomes for two strains of Caenorhabditis briggsae: an improved platform for comparative genomics.</title>
        <authorList>
            <person name="Stevens L."/>
            <person name="Andersen E."/>
        </authorList>
    </citation>
    <scope>NUCLEOTIDE SEQUENCE [LARGE SCALE GENOMIC DNA]</scope>
    <source>
        <strain evidence="1">VX34</strain>
        <tissue evidence="1">Whole-organism</tissue>
    </source>
</reference>
<dbReference type="Proteomes" id="UP000829354">
    <property type="component" value="Chromosome II"/>
</dbReference>
<sequence length="159" mass="18818">MRELVDLKRNWKKFAGFCEFVSTLNDKRTASETLLFMLATVKDSIKKGLWKRNLGESLGLFRIKCKETIWKFRSNRTDDNLPSNYAFEAELLCDLFIKKQKCDKDDRIETEFLKIFWNRLYIRYDEVSDRNVEVSSDIRNSNKSRSKRALPPGIQFQTG</sequence>
<protein>
    <submittedName>
        <fullName evidence="1">Uncharacterized protein</fullName>
    </submittedName>
</protein>
<accession>A0AAE9EDZ3</accession>
<dbReference type="EMBL" id="CP092621">
    <property type="protein sequence ID" value="UMM19657.1"/>
    <property type="molecule type" value="Genomic_DNA"/>
</dbReference>
<evidence type="ECO:0000313" key="2">
    <source>
        <dbReference type="Proteomes" id="UP000829354"/>
    </source>
</evidence>
<proteinExistence type="predicted"/>
<organism evidence="1 2">
    <name type="scientific">Caenorhabditis briggsae</name>
    <dbReference type="NCBI Taxonomy" id="6238"/>
    <lineage>
        <taxon>Eukaryota</taxon>
        <taxon>Metazoa</taxon>
        <taxon>Ecdysozoa</taxon>
        <taxon>Nematoda</taxon>
        <taxon>Chromadorea</taxon>
        <taxon>Rhabditida</taxon>
        <taxon>Rhabditina</taxon>
        <taxon>Rhabditomorpha</taxon>
        <taxon>Rhabditoidea</taxon>
        <taxon>Rhabditidae</taxon>
        <taxon>Peloderinae</taxon>
        <taxon>Caenorhabditis</taxon>
    </lineage>
</organism>
<evidence type="ECO:0000313" key="1">
    <source>
        <dbReference type="EMBL" id="UMM19657.1"/>
    </source>
</evidence>
<dbReference type="AlphaFoldDB" id="A0AAE9EDZ3"/>